<dbReference type="Proteomes" id="UP000735302">
    <property type="component" value="Unassembled WGS sequence"/>
</dbReference>
<protein>
    <submittedName>
        <fullName evidence="2">Nucleoprotein tpr</fullName>
    </submittedName>
</protein>
<feature type="compositionally biased region" description="Low complexity" evidence="1">
    <location>
        <begin position="107"/>
        <end position="119"/>
    </location>
</feature>
<reference evidence="2 3" key="1">
    <citation type="journal article" date="2021" name="Elife">
        <title>Chloroplast acquisition without the gene transfer in kleptoplastic sea slugs, Plakobranchus ocellatus.</title>
        <authorList>
            <person name="Maeda T."/>
            <person name="Takahashi S."/>
            <person name="Yoshida T."/>
            <person name="Shimamura S."/>
            <person name="Takaki Y."/>
            <person name="Nagai Y."/>
            <person name="Toyoda A."/>
            <person name="Suzuki Y."/>
            <person name="Arimoto A."/>
            <person name="Ishii H."/>
            <person name="Satoh N."/>
            <person name="Nishiyama T."/>
            <person name="Hasebe M."/>
            <person name="Maruyama T."/>
            <person name="Minagawa J."/>
            <person name="Obokata J."/>
            <person name="Shigenobu S."/>
        </authorList>
    </citation>
    <scope>NUCLEOTIDE SEQUENCE [LARGE SCALE GENOMIC DNA]</scope>
</reference>
<comment type="caution">
    <text evidence="2">The sequence shown here is derived from an EMBL/GenBank/DDBJ whole genome shotgun (WGS) entry which is preliminary data.</text>
</comment>
<dbReference type="EMBL" id="BLXT01000924">
    <property type="protein sequence ID" value="GFN81354.1"/>
    <property type="molecule type" value="Genomic_DNA"/>
</dbReference>
<feature type="region of interest" description="Disordered" evidence="1">
    <location>
        <begin position="228"/>
        <end position="480"/>
    </location>
</feature>
<feature type="compositionally biased region" description="Polar residues" evidence="1">
    <location>
        <begin position="287"/>
        <end position="306"/>
    </location>
</feature>
<feature type="compositionally biased region" description="Gly residues" evidence="1">
    <location>
        <begin position="471"/>
        <end position="480"/>
    </location>
</feature>
<feature type="compositionally biased region" description="Low complexity" evidence="1">
    <location>
        <begin position="426"/>
        <end position="435"/>
    </location>
</feature>
<feature type="compositionally biased region" description="Low complexity" evidence="1">
    <location>
        <begin position="387"/>
        <end position="400"/>
    </location>
</feature>
<accession>A0AAV3YFU4</accession>
<feature type="compositionally biased region" description="Polar residues" evidence="1">
    <location>
        <begin position="257"/>
        <end position="276"/>
    </location>
</feature>
<feature type="compositionally biased region" description="Acidic residues" evidence="1">
    <location>
        <begin position="52"/>
        <end position="106"/>
    </location>
</feature>
<organism evidence="2 3">
    <name type="scientific">Plakobranchus ocellatus</name>
    <dbReference type="NCBI Taxonomy" id="259542"/>
    <lineage>
        <taxon>Eukaryota</taxon>
        <taxon>Metazoa</taxon>
        <taxon>Spiralia</taxon>
        <taxon>Lophotrochozoa</taxon>
        <taxon>Mollusca</taxon>
        <taxon>Gastropoda</taxon>
        <taxon>Heterobranchia</taxon>
        <taxon>Euthyneura</taxon>
        <taxon>Panpulmonata</taxon>
        <taxon>Sacoglossa</taxon>
        <taxon>Placobranchoidea</taxon>
        <taxon>Plakobranchidae</taxon>
        <taxon>Plakobranchus</taxon>
    </lineage>
</organism>
<gene>
    <name evidence="2" type="ORF">PoB_000786000</name>
</gene>
<feature type="compositionally biased region" description="Acidic residues" evidence="1">
    <location>
        <begin position="316"/>
        <end position="344"/>
    </location>
</feature>
<feature type="region of interest" description="Disordered" evidence="1">
    <location>
        <begin position="36"/>
        <end position="148"/>
    </location>
</feature>
<evidence type="ECO:0000313" key="3">
    <source>
        <dbReference type="Proteomes" id="UP000735302"/>
    </source>
</evidence>
<feature type="compositionally biased region" description="Low complexity" evidence="1">
    <location>
        <begin position="442"/>
        <end position="453"/>
    </location>
</feature>
<proteinExistence type="predicted"/>
<sequence>MGSVDEIVYRGMGSVNVVVYWGIGSLNVIVYWGTGSADSSNSRDDDVIMVLSDEDEQQAEDEDHVEDEGEEDDYEDDEDEDEDEEEDEDIEEAEEPDDVEIIDADEGSQQQASQGGPSSDVTSSRPSVTLHPLAPAQGGERLTQDSARTQQIAPFMLGSMVEEDDCTVPRTPTLTQLRRADGFAEALNSPAVNQRFLFGGDSGNHPELAQLESQRALGMDDTRVDLSQFDETGGRSLPTTPTVAEGRQDVAQPEGFSENQGSLESSLQFSDISSGRQDVAQPEGFSVENQGSLESSLQFSDISSFESARMSREGEQGGEEGDELLEGDGGEEEIVEGNAEEEATSTDPQASGEGPSRPNVGKDESDAMSRDKPEGTAKPQIKKIVWDAPSDSSSAASSSSTPLGIGTVLGGAVIPSLAGQTQQQMRSAQGRAQGLRRGGPTRGRSGPQYWGPGAASGQGQSRGGPFSYRGTRGGRGFRGV</sequence>
<keyword evidence="3" id="KW-1185">Reference proteome</keyword>
<name>A0AAV3YFU4_9GAST</name>
<evidence type="ECO:0000313" key="2">
    <source>
        <dbReference type="EMBL" id="GFN81354.1"/>
    </source>
</evidence>
<evidence type="ECO:0000256" key="1">
    <source>
        <dbReference type="SAM" id="MobiDB-lite"/>
    </source>
</evidence>
<dbReference type="AlphaFoldDB" id="A0AAV3YFU4"/>
<feature type="compositionally biased region" description="Basic and acidic residues" evidence="1">
    <location>
        <begin position="360"/>
        <end position="375"/>
    </location>
</feature>